<reference evidence="8" key="1">
    <citation type="submission" date="2023-07" db="EMBL/GenBank/DDBJ databases">
        <authorList>
            <person name="Stuckert A."/>
        </authorList>
    </citation>
    <scope>NUCLEOTIDE SEQUENCE</scope>
</reference>
<protein>
    <recommendedName>
        <fullName evidence="3">Lebercilin-like protein</fullName>
    </recommendedName>
    <alternativeName>
        <fullName evidence="4">Leber congenital amaurosis 5-like protein</fullName>
    </alternativeName>
</protein>
<feature type="compositionally biased region" description="Polar residues" evidence="6">
    <location>
        <begin position="1"/>
        <end position="10"/>
    </location>
</feature>
<comment type="caution">
    <text evidence="8">The sequence shown here is derived from an EMBL/GenBank/DDBJ whole genome shotgun (WGS) entry which is preliminary data.</text>
</comment>
<dbReference type="Pfam" id="PF15619">
    <property type="entry name" value="Lebercilin"/>
    <property type="match status" value="1"/>
</dbReference>
<evidence type="ECO:0000313" key="8">
    <source>
        <dbReference type="EMBL" id="CAJ0933416.1"/>
    </source>
</evidence>
<dbReference type="InterPro" id="IPR026188">
    <property type="entry name" value="Lebercilin-like"/>
</dbReference>
<evidence type="ECO:0000256" key="1">
    <source>
        <dbReference type="ARBA" id="ARBA00010229"/>
    </source>
</evidence>
<evidence type="ECO:0000256" key="4">
    <source>
        <dbReference type="ARBA" id="ARBA00041402"/>
    </source>
</evidence>
<accession>A0ABN9LAI8</accession>
<feature type="compositionally biased region" description="Low complexity" evidence="6">
    <location>
        <begin position="11"/>
        <end position="22"/>
    </location>
</feature>
<evidence type="ECO:0000256" key="2">
    <source>
        <dbReference type="ARBA" id="ARBA00023054"/>
    </source>
</evidence>
<feature type="coiled-coil region" evidence="5">
    <location>
        <begin position="234"/>
        <end position="292"/>
    </location>
</feature>
<dbReference type="Proteomes" id="UP001176940">
    <property type="component" value="Unassembled WGS sequence"/>
</dbReference>
<dbReference type="PANTHER" id="PTHR16650">
    <property type="entry name" value="C21ORF13-RELATED"/>
    <property type="match status" value="1"/>
</dbReference>
<evidence type="ECO:0000256" key="5">
    <source>
        <dbReference type="SAM" id="Coils"/>
    </source>
</evidence>
<comment type="similarity">
    <text evidence="1">Belongs to the LCA5 family.</text>
</comment>
<proteinExistence type="inferred from homology"/>
<evidence type="ECO:0000256" key="3">
    <source>
        <dbReference type="ARBA" id="ARBA00041189"/>
    </source>
</evidence>
<gene>
    <name evidence="8" type="ORF">RIMI_LOCUS5514226</name>
</gene>
<dbReference type="EMBL" id="CAUEEQ010009451">
    <property type="protein sequence ID" value="CAJ0933416.1"/>
    <property type="molecule type" value="Genomic_DNA"/>
</dbReference>
<organism evidence="8 9">
    <name type="scientific">Ranitomeya imitator</name>
    <name type="common">mimic poison frog</name>
    <dbReference type="NCBI Taxonomy" id="111125"/>
    <lineage>
        <taxon>Eukaryota</taxon>
        <taxon>Metazoa</taxon>
        <taxon>Chordata</taxon>
        <taxon>Craniata</taxon>
        <taxon>Vertebrata</taxon>
        <taxon>Euteleostomi</taxon>
        <taxon>Amphibia</taxon>
        <taxon>Batrachia</taxon>
        <taxon>Anura</taxon>
        <taxon>Neobatrachia</taxon>
        <taxon>Hyloidea</taxon>
        <taxon>Dendrobatidae</taxon>
        <taxon>Dendrobatinae</taxon>
        <taxon>Ranitomeya</taxon>
    </lineage>
</organism>
<dbReference type="PANTHER" id="PTHR16650:SF9">
    <property type="entry name" value="LEBERCILIN-LIKE PROTEIN"/>
    <property type="match status" value="1"/>
</dbReference>
<evidence type="ECO:0000256" key="6">
    <source>
        <dbReference type="SAM" id="MobiDB-lite"/>
    </source>
</evidence>
<evidence type="ECO:0000313" key="9">
    <source>
        <dbReference type="Proteomes" id="UP001176940"/>
    </source>
</evidence>
<keyword evidence="9" id="KW-1185">Reference proteome</keyword>
<feature type="region of interest" description="Disordered" evidence="6">
    <location>
        <begin position="1"/>
        <end position="120"/>
    </location>
</feature>
<feature type="compositionally biased region" description="Basic and acidic residues" evidence="6">
    <location>
        <begin position="99"/>
        <end position="120"/>
    </location>
</feature>
<keyword evidence="2 5" id="KW-0175">Coiled coil</keyword>
<evidence type="ECO:0000259" key="7">
    <source>
        <dbReference type="Pfam" id="PF15619"/>
    </source>
</evidence>
<feature type="domain" description="Lebercilin" evidence="7">
    <location>
        <begin position="174"/>
        <end position="359"/>
    </location>
</feature>
<feature type="compositionally biased region" description="Basic and acidic residues" evidence="6">
    <location>
        <begin position="30"/>
        <end position="48"/>
    </location>
</feature>
<sequence>MSTATNQEQTSSSDRSPRSKMSTHPGAITREQDEHQRPITQEQDEHQRPITQQDDSSDQSPRSKMSTSDRSPRSKMSTSDRSPRSKMSTSDRSPRSKTNRNDRSPSKNSKRSESVNEAHKAQIKTAAITNNKTCQTFSKVDKVFSWRKPLPRKRSSMKPQHPPLLIHKNEGDITRRVLSAKVRKIKELNDQLCDVQRTLEEVSRENKLLTSLQYRHMKALDKYESSEGGIHLLISQLGNEVKMLRENLRSTQQSERGLSVKLRMAESELLKMKDNLLRLQKLSEDKNLAEREELNQKLSSLLIKKEIDSTKVKVLEKQLHLTTRLYDRQLVLESKKGFEAQDMARKLQEQILLLQQKMKVT</sequence>
<dbReference type="InterPro" id="IPR028933">
    <property type="entry name" value="Lebercilin_dom"/>
</dbReference>
<feature type="compositionally biased region" description="Polar residues" evidence="6">
    <location>
        <begin position="62"/>
        <end position="91"/>
    </location>
</feature>
<name>A0ABN9LAI8_9NEOB</name>